<reference evidence="2" key="1">
    <citation type="journal article" date="2014" name="Int. J. Syst. Evol. Microbiol.">
        <title>Complete genome sequence of Corynebacterium casei LMG S-19264T (=DSM 44701T), isolated from a smear-ripened cheese.</title>
        <authorList>
            <consortium name="US DOE Joint Genome Institute (JGI-PGF)"/>
            <person name="Walter F."/>
            <person name="Albersmeier A."/>
            <person name="Kalinowski J."/>
            <person name="Ruckert C."/>
        </authorList>
    </citation>
    <scope>NUCLEOTIDE SEQUENCE</scope>
    <source>
        <strain evidence="2">JCM 4815</strain>
    </source>
</reference>
<name>A0A918UUK7_9ACTN</name>
<dbReference type="SUPFAM" id="SSF53474">
    <property type="entry name" value="alpha/beta-Hydrolases"/>
    <property type="match status" value="1"/>
</dbReference>
<feature type="region of interest" description="Disordered" evidence="1">
    <location>
        <begin position="464"/>
        <end position="487"/>
    </location>
</feature>
<dbReference type="Pfam" id="PF02450">
    <property type="entry name" value="LCAT"/>
    <property type="match status" value="1"/>
</dbReference>
<dbReference type="InterPro" id="IPR003386">
    <property type="entry name" value="LACT/PDAT_acylTrfase"/>
</dbReference>
<comment type="caution">
    <text evidence="2">The sequence shown here is derived from an EMBL/GenBank/DDBJ whole genome shotgun (WGS) entry which is preliminary data.</text>
</comment>
<dbReference type="GO" id="GO:0008374">
    <property type="term" value="F:O-acyltransferase activity"/>
    <property type="evidence" value="ECO:0007669"/>
    <property type="project" value="InterPro"/>
</dbReference>
<dbReference type="PANTHER" id="PTHR11440">
    <property type="entry name" value="LECITHIN-CHOLESTEROL ACYLTRANSFERASE-RELATED"/>
    <property type="match status" value="1"/>
</dbReference>
<proteinExistence type="predicted"/>
<dbReference type="EMBL" id="BMVW01000018">
    <property type="protein sequence ID" value="GGZ35136.1"/>
    <property type="molecule type" value="Genomic_DNA"/>
</dbReference>
<gene>
    <name evidence="2" type="ORF">GCM10010365_64950</name>
</gene>
<reference evidence="2" key="2">
    <citation type="submission" date="2020-09" db="EMBL/GenBank/DDBJ databases">
        <authorList>
            <person name="Sun Q."/>
            <person name="Ohkuma M."/>
        </authorList>
    </citation>
    <scope>NUCLEOTIDE SEQUENCE</scope>
    <source>
        <strain evidence="2">JCM 4815</strain>
    </source>
</reference>
<evidence type="ECO:0000313" key="3">
    <source>
        <dbReference type="Proteomes" id="UP000622166"/>
    </source>
</evidence>
<dbReference type="Proteomes" id="UP000622166">
    <property type="component" value="Unassembled WGS sequence"/>
</dbReference>
<dbReference type="InterPro" id="IPR029058">
    <property type="entry name" value="AB_hydrolase_fold"/>
</dbReference>
<dbReference type="Gene3D" id="3.40.50.1820">
    <property type="entry name" value="alpha/beta hydrolase"/>
    <property type="match status" value="1"/>
</dbReference>
<evidence type="ECO:0000313" key="2">
    <source>
        <dbReference type="EMBL" id="GGZ35136.1"/>
    </source>
</evidence>
<dbReference type="GO" id="GO:0006629">
    <property type="term" value="P:lipid metabolic process"/>
    <property type="evidence" value="ECO:0007669"/>
    <property type="project" value="InterPro"/>
</dbReference>
<protein>
    <recommendedName>
        <fullName evidence="4">Lecithin:cholesterol acyltransferase</fullName>
    </recommendedName>
</protein>
<dbReference type="AlphaFoldDB" id="A0A918UUK7"/>
<evidence type="ECO:0000256" key="1">
    <source>
        <dbReference type="SAM" id="MobiDB-lite"/>
    </source>
</evidence>
<organism evidence="2 3">
    <name type="scientific">Streptomyces poonensis</name>
    <dbReference type="NCBI Taxonomy" id="68255"/>
    <lineage>
        <taxon>Bacteria</taxon>
        <taxon>Bacillati</taxon>
        <taxon>Actinomycetota</taxon>
        <taxon>Actinomycetes</taxon>
        <taxon>Kitasatosporales</taxon>
        <taxon>Streptomycetaceae</taxon>
        <taxon>Streptomyces</taxon>
    </lineage>
</organism>
<evidence type="ECO:0008006" key="4">
    <source>
        <dbReference type="Google" id="ProtNLM"/>
    </source>
</evidence>
<keyword evidence="3" id="KW-1185">Reference proteome</keyword>
<sequence length="487" mass="51969">MMATSQPQTSDAVILIPGIMGSELVDATTGHILWGLSDPRWYVSAWTSGTSLAALRLTPEERSGRYGRVRATRLIRFPAFAPVLAGLSPYDRLRKALRAVVWHPAAMAEFAYDWRLPIVHNAGLLAKFAHRHLESWHAHPAYAEGRARRHASEKTDTPARLTLVAHSMGGLLAWQACLNADLAGQVRTTVTLGTPFFGAPKAVLMLGSGRGVALPRGRLHRLAVTLPGIYDLLPTYRCVTDGTTARRLTPSDVADLGGDPELAADSLAMRQYGPSRPLMGHVQVVGMHQPTVQSVTLDRGSLATHQFTYRPFLDGMTCVDVGGDGTVPRESAQLPPGPAIPVAQSHGAVAAAAEAVLVAQDAVTDQHIGPWLGETRIGLDVPDVVQAGCPFQVGVTGVELPTDVRCAVIDLSSGLQVDAPSVQWRDGAIVATGRPLPPGLYQVQANSGGMSPVTHMLLSADLPQRSVHQPPDSTSEVCGTTRHERAR</sequence>
<accession>A0A918UUK7</accession>